<feature type="coiled-coil region" evidence="5">
    <location>
        <begin position="188"/>
        <end position="218"/>
    </location>
</feature>
<dbReference type="GO" id="GO:0045786">
    <property type="term" value="P:negative regulation of cell cycle"/>
    <property type="evidence" value="ECO:0007669"/>
    <property type="project" value="TreeGrafter"/>
</dbReference>
<dbReference type="PANTHER" id="PTHR13372">
    <property type="entry name" value="GEMININ"/>
    <property type="match status" value="1"/>
</dbReference>
<feature type="compositionally biased region" description="Polar residues" evidence="6">
    <location>
        <begin position="389"/>
        <end position="401"/>
    </location>
</feature>
<evidence type="ECO:0008006" key="9">
    <source>
        <dbReference type="Google" id="ProtNLM"/>
    </source>
</evidence>
<evidence type="ECO:0000256" key="5">
    <source>
        <dbReference type="SAM" id="Coils"/>
    </source>
</evidence>
<organism evidence="7 8">
    <name type="scientific">Cirrhinus molitorella</name>
    <name type="common">mud carp</name>
    <dbReference type="NCBI Taxonomy" id="172907"/>
    <lineage>
        <taxon>Eukaryota</taxon>
        <taxon>Metazoa</taxon>
        <taxon>Chordata</taxon>
        <taxon>Craniata</taxon>
        <taxon>Vertebrata</taxon>
        <taxon>Euteleostomi</taxon>
        <taxon>Actinopterygii</taxon>
        <taxon>Neopterygii</taxon>
        <taxon>Teleostei</taxon>
        <taxon>Ostariophysi</taxon>
        <taxon>Cypriniformes</taxon>
        <taxon>Cyprinidae</taxon>
        <taxon>Labeoninae</taxon>
        <taxon>Labeonini</taxon>
        <taxon>Cirrhinus</taxon>
    </lineage>
</organism>
<dbReference type="GO" id="GO:0008156">
    <property type="term" value="P:negative regulation of DNA replication"/>
    <property type="evidence" value="ECO:0007669"/>
    <property type="project" value="TreeGrafter"/>
</dbReference>
<protein>
    <recommendedName>
        <fullName evidence="9">Geminin coiled-coil domain containing</fullName>
    </recommendedName>
</protein>
<evidence type="ECO:0000256" key="3">
    <source>
        <dbReference type="ARBA" id="ARBA00023242"/>
    </source>
</evidence>
<comment type="subcellular location">
    <subcellularLocation>
        <location evidence="1">Nucleus</location>
    </subcellularLocation>
</comment>
<dbReference type="EMBL" id="JAUYZG010000018">
    <property type="protein sequence ID" value="KAK2880805.1"/>
    <property type="molecule type" value="Genomic_DNA"/>
</dbReference>
<keyword evidence="8" id="KW-1185">Reference proteome</keyword>
<keyword evidence="3" id="KW-0539">Nucleus</keyword>
<feature type="region of interest" description="Disordered" evidence="6">
    <location>
        <begin position="526"/>
        <end position="545"/>
    </location>
</feature>
<dbReference type="InterPro" id="IPR059237">
    <property type="entry name" value="GemC1_CC"/>
</dbReference>
<name>A0AA88PBD0_9TELE</name>
<evidence type="ECO:0000256" key="1">
    <source>
        <dbReference type="ARBA" id="ARBA00004123"/>
    </source>
</evidence>
<dbReference type="AlphaFoldDB" id="A0AA88PBD0"/>
<feature type="region of interest" description="Disordered" evidence="6">
    <location>
        <begin position="593"/>
        <end position="625"/>
    </location>
</feature>
<accession>A0AA88PBD0</accession>
<keyword evidence="2 5" id="KW-0175">Coiled coil</keyword>
<dbReference type="CDD" id="cd22588">
    <property type="entry name" value="GemC1_CC"/>
    <property type="match status" value="1"/>
</dbReference>
<proteinExistence type="predicted"/>
<evidence type="ECO:0000256" key="2">
    <source>
        <dbReference type="ARBA" id="ARBA00023054"/>
    </source>
</evidence>
<feature type="region of interest" description="Disordered" evidence="6">
    <location>
        <begin position="389"/>
        <end position="447"/>
    </location>
</feature>
<gene>
    <name evidence="7" type="ORF">Q8A67_018073</name>
</gene>
<evidence type="ECO:0000313" key="8">
    <source>
        <dbReference type="Proteomes" id="UP001187343"/>
    </source>
</evidence>
<dbReference type="PANTHER" id="PTHR13372:SF2">
    <property type="entry name" value="GEMININ COILED-COIL DOMAIN-CONTAINING PROTEIN 1"/>
    <property type="match status" value="1"/>
</dbReference>
<sequence>MGSRSGRRKSPGLNWQRVLGWRPLFRLQAPMSPVCWPTNPEQQWLVIRALGGELHRKKGPGLRDSWAGGRGVRRPGISTCTTITDPERRQLILQLLKKGGRETGSTMLSCQDLSFAGGQRYDYTASTSADGSVDVSTATLVSLWDAGPLDNAARQHEPPRRDSLPVSGHGLGHRPTWSDQLSPQLQRNKQLQDTLMQREEELARLQEENNKLKEFLNSSYVKSLEEKTKKLLSNCKVPDGSRHRKRTHGDFRNLSQLLHSGEGKRTCRNLSLEFCSAEELASTPPLDSWILETLGLQDENTVDPEHSFNTPSFNCPLPTKDPYSTTNVDNAVAFSPNAETRCDYSSIVDSPSNCSLDTSSGYSTSQSLGSDYSTLDPSALYTITSTGSLVSSPPAMTTAQHFTPPRAASTPYRPQDVSPGPYYNTPGCGSSTPPGGDSQVFSTPRMSRSRTDLAFSMSLSPQNSVKTHSFPQGQAFTRRDAQGGWNFTWVPKQSVPLFFPPSPITFPPSVSLRYVFSILPPLRDKREGRPVSRDTSSPIRPAGLRPPWGSNTGYLHPSIPPLCPASYSVLCPQGAGDGRESLGLELAMERSQGEWSISNDTVKPPADGLQIERLTGKSTLRGTGA</sequence>
<dbReference type="Proteomes" id="UP001187343">
    <property type="component" value="Unassembled WGS sequence"/>
</dbReference>
<evidence type="ECO:0000256" key="4">
    <source>
        <dbReference type="ARBA" id="ARBA00023306"/>
    </source>
</evidence>
<feature type="compositionally biased region" description="Basic and acidic residues" evidence="6">
    <location>
        <begin position="153"/>
        <end position="163"/>
    </location>
</feature>
<feature type="compositionally biased region" description="Low complexity" evidence="6">
    <location>
        <begin position="425"/>
        <end position="436"/>
    </location>
</feature>
<feature type="region of interest" description="Disordered" evidence="6">
    <location>
        <begin position="150"/>
        <end position="181"/>
    </location>
</feature>
<reference evidence="7" key="1">
    <citation type="submission" date="2023-08" db="EMBL/GenBank/DDBJ databases">
        <title>Chromosome-level Genome Assembly of mud carp (Cirrhinus molitorella).</title>
        <authorList>
            <person name="Liu H."/>
        </authorList>
    </citation>
    <scope>NUCLEOTIDE SEQUENCE</scope>
    <source>
        <strain evidence="7">Prfri</strain>
        <tissue evidence="7">Muscle</tissue>
    </source>
</reference>
<feature type="compositionally biased region" description="Polar residues" evidence="6">
    <location>
        <begin position="616"/>
        <end position="625"/>
    </location>
</feature>
<comment type="caution">
    <text evidence="7">The sequence shown here is derived from an EMBL/GenBank/DDBJ whole genome shotgun (WGS) entry which is preliminary data.</text>
</comment>
<keyword evidence="4" id="KW-0131">Cell cycle</keyword>
<evidence type="ECO:0000256" key="6">
    <source>
        <dbReference type="SAM" id="MobiDB-lite"/>
    </source>
</evidence>
<dbReference type="GO" id="GO:0005634">
    <property type="term" value="C:nucleus"/>
    <property type="evidence" value="ECO:0007669"/>
    <property type="project" value="UniProtKB-SubCell"/>
</dbReference>
<dbReference type="Gene3D" id="1.20.5.1180">
    <property type="entry name" value="Geminin coiled-coil domain"/>
    <property type="match status" value="1"/>
</dbReference>
<evidence type="ECO:0000313" key="7">
    <source>
        <dbReference type="EMBL" id="KAK2880805.1"/>
    </source>
</evidence>